<evidence type="ECO:0000256" key="1">
    <source>
        <dbReference type="ARBA" id="ARBA00005474"/>
    </source>
</evidence>
<evidence type="ECO:0000256" key="2">
    <source>
        <dbReference type="SAM" id="MobiDB-lite"/>
    </source>
</evidence>
<dbReference type="GO" id="GO:0045893">
    <property type="term" value="P:positive regulation of DNA-templated transcription"/>
    <property type="evidence" value="ECO:0007669"/>
    <property type="project" value="TreeGrafter"/>
</dbReference>
<accession>A0A5J9VFZ0</accession>
<evidence type="ECO:0000313" key="4">
    <source>
        <dbReference type="EMBL" id="TVU34963.1"/>
    </source>
</evidence>
<feature type="compositionally biased region" description="Gly residues" evidence="2">
    <location>
        <begin position="1"/>
        <end position="11"/>
    </location>
</feature>
<dbReference type="EMBL" id="RWGY01000009">
    <property type="protein sequence ID" value="TVU34963.1"/>
    <property type="molecule type" value="Genomic_DNA"/>
</dbReference>
<dbReference type="GO" id="GO:0005634">
    <property type="term" value="C:nucleus"/>
    <property type="evidence" value="ECO:0007669"/>
    <property type="project" value="TreeGrafter"/>
</dbReference>
<gene>
    <name evidence="4" type="ORF">EJB05_16822</name>
</gene>
<dbReference type="Proteomes" id="UP000324897">
    <property type="component" value="Unassembled WGS sequence"/>
</dbReference>
<organism evidence="4 5">
    <name type="scientific">Eragrostis curvula</name>
    <name type="common">weeping love grass</name>
    <dbReference type="NCBI Taxonomy" id="38414"/>
    <lineage>
        <taxon>Eukaryota</taxon>
        <taxon>Viridiplantae</taxon>
        <taxon>Streptophyta</taxon>
        <taxon>Embryophyta</taxon>
        <taxon>Tracheophyta</taxon>
        <taxon>Spermatophyta</taxon>
        <taxon>Magnoliopsida</taxon>
        <taxon>Liliopsida</taxon>
        <taxon>Poales</taxon>
        <taxon>Poaceae</taxon>
        <taxon>PACMAD clade</taxon>
        <taxon>Chloridoideae</taxon>
        <taxon>Eragrostideae</taxon>
        <taxon>Eragrostidinae</taxon>
        <taxon>Eragrostis</taxon>
    </lineage>
</organism>
<sequence>MQPPGKRGGSEPGPARAHQSVEEAPAGPGAPCGACKFLRRRCVPGCVFAPHFGGSGGGVSGAGAAQFAAVHKVFGASNVAKMLSRVPVALRRDAASTVCYEAQARIADPVYGCVGTILALQHQVALAQAELSIVQTELLNRRLALATVHPSTLPGASPASQMVVNCGALPQTVDFIDIDHSLRGLPPPLLPLQPPPQQEEEKEGGRQIMDVSWENRNSCD</sequence>
<feature type="compositionally biased region" description="Pro residues" evidence="2">
    <location>
        <begin position="186"/>
        <end position="197"/>
    </location>
</feature>
<evidence type="ECO:0000313" key="5">
    <source>
        <dbReference type="Proteomes" id="UP000324897"/>
    </source>
</evidence>
<dbReference type="PANTHER" id="PTHR31529:SF54">
    <property type="entry name" value="LATERAL ORGAN BOUNDARIES DOMAIN PROTEIN 18-LIKE"/>
    <property type="match status" value="1"/>
</dbReference>
<dbReference type="PROSITE" id="PS50891">
    <property type="entry name" value="LOB"/>
    <property type="match status" value="1"/>
</dbReference>
<proteinExistence type="inferred from homology"/>
<evidence type="ECO:0000259" key="3">
    <source>
        <dbReference type="PROSITE" id="PS50891"/>
    </source>
</evidence>
<comment type="similarity">
    <text evidence="1">Belongs to the LOB domain-containing protein family.</text>
</comment>
<dbReference type="Gramene" id="TVU34963">
    <property type="protein sequence ID" value="TVU34963"/>
    <property type="gene ID" value="EJB05_16822"/>
</dbReference>
<feature type="region of interest" description="Disordered" evidence="2">
    <location>
        <begin position="1"/>
        <end position="29"/>
    </location>
</feature>
<dbReference type="GO" id="GO:0009755">
    <property type="term" value="P:hormone-mediated signaling pathway"/>
    <property type="evidence" value="ECO:0007669"/>
    <property type="project" value="TreeGrafter"/>
</dbReference>
<reference evidence="4 5" key="1">
    <citation type="journal article" date="2019" name="Sci. Rep.">
        <title>A high-quality genome of Eragrostis curvula grass provides insights into Poaceae evolution and supports new strategies to enhance forage quality.</title>
        <authorList>
            <person name="Carballo J."/>
            <person name="Santos B.A.C.M."/>
            <person name="Zappacosta D."/>
            <person name="Garbus I."/>
            <person name="Selva J.P."/>
            <person name="Gallo C.A."/>
            <person name="Diaz A."/>
            <person name="Albertini E."/>
            <person name="Caccamo M."/>
            <person name="Echenique V."/>
        </authorList>
    </citation>
    <scope>NUCLEOTIDE SEQUENCE [LARGE SCALE GENOMIC DNA]</scope>
    <source>
        <strain evidence="5">cv. Victoria</strain>
        <tissue evidence="4">Leaf</tissue>
    </source>
</reference>
<protein>
    <recommendedName>
        <fullName evidence="3">LOB domain-containing protein</fullName>
    </recommendedName>
</protein>
<feature type="region of interest" description="Disordered" evidence="2">
    <location>
        <begin position="186"/>
        <end position="220"/>
    </location>
</feature>
<comment type="caution">
    <text evidence="4">The sequence shown here is derived from an EMBL/GenBank/DDBJ whole genome shotgun (WGS) entry which is preliminary data.</text>
</comment>
<dbReference type="AlphaFoldDB" id="A0A5J9VFZ0"/>
<dbReference type="OrthoDB" id="1903788at2759"/>
<dbReference type="Pfam" id="PF03195">
    <property type="entry name" value="LOB"/>
    <property type="match status" value="1"/>
</dbReference>
<feature type="domain" description="LOB" evidence="3">
    <location>
        <begin position="30"/>
        <end position="138"/>
    </location>
</feature>
<dbReference type="PANTHER" id="PTHR31529">
    <property type="entry name" value="LOB DOMAIN CONTAINING PROTEIN"/>
    <property type="match status" value="1"/>
</dbReference>
<name>A0A5J9VFZ0_9POAL</name>
<dbReference type="InterPro" id="IPR004883">
    <property type="entry name" value="LOB"/>
</dbReference>
<keyword evidence="5" id="KW-1185">Reference proteome</keyword>